<reference evidence="3 4" key="1">
    <citation type="submission" date="2016-10" db="EMBL/GenBank/DDBJ databases">
        <authorList>
            <person name="de Groot N.N."/>
        </authorList>
    </citation>
    <scope>NUCLEOTIDE SEQUENCE [LARGE SCALE GENOMIC DNA]</scope>
    <source>
        <strain evidence="3 4">DSM 3217</strain>
    </source>
</reference>
<keyword evidence="4" id="KW-1185">Reference proteome</keyword>
<evidence type="ECO:0000256" key="2">
    <source>
        <dbReference type="SAM" id="Coils"/>
    </source>
</evidence>
<dbReference type="EMBL" id="FMXR01000010">
    <property type="protein sequence ID" value="SDB19657.1"/>
    <property type="molecule type" value="Genomic_DNA"/>
</dbReference>
<evidence type="ECO:0008006" key="5">
    <source>
        <dbReference type="Google" id="ProtNLM"/>
    </source>
</evidence>
<protein>
    <recommendedName>
        <fullName evidence="5">DnaJ domain-containing protein</fullName>
    </recommendedName>
</protein>
<name>A0A1G6BG99_EUBOX</name>
<dbReference type="Proteomes" id="UP000199228">
    <property type="component" value="Unassembled WGS sequence"/>
</dbReference>
<dbReference type="GO" id="GO:0006260">
    <property type="term" value="P:DNA replication"/>
    <property type="evidence" value="ECO:0007669"/>
    <property type="project" value="UniProtKB-KW"/>
</dbReference>
<dbReference type="OrthoDB" id="2062944at2"/>
<dbReference type="STRING" id="1732.SAMN02910417_01477"/>
<dbReference type="RefSeq" id="WP_090173722.1">
    <property type="nucleotide sequence ID" value="NZ_FMXR01000010.1"/>
</dbReference>
<gene>
    <name evidence="3" type="ORF">SAMN02910417_01477</name>
</gene>
<sequence>MDATVDYKVDNNLQNTKMELDETKHKELLELKKELELEKRRLEISKREFEIRCAFEKKCKEKQDELFRKRWAKLESEVSYLAKERDQLKRQKKEFYEELDRAEQNREKNVVSGDMFFMGVDSELALKKRYKDLVKIFHPDNVSGDIYTIQEINREYDNLKKKLYAI</sequence>
<keyword evidence="2" id="KW-0175">Coiled coil</keyword>
<keyword evidence="1" id="KW-0235">DNA replication</keyword>
<dbReference type="InterPro" id="IPR036869">
    <property type="entry name" value="J_dom_sf"/>
</dbReference>
<feature type="coiled-coil region" evidence="2">
    <location>
        <begin position="18"/>
        <end position="52"/>
    </location>
</feature>
<proteinExistence type="predicted"/>
<evidence type="ECO:0000256" key="1">
    <source>
        <dbReference type="ARBA" id="ARBA00022705"/>
    </source>
</evidence>
<accession>A0A1G6BG99</accession>
<dbReference type="Gene3D" id="1.10.287.110">
    <property type="entry name" value="DnaJ domain"/>
    <property type="match status" value="1"/>
</dbReference>
<dbReference type="SUPFAM" id="SSF46565">
    <property type="entry name" value="Chaperone J-domain"/>
    <property type="match status" value="1"/>
</dbReference>
<evidence type="ECO:0000313" key="3">
    <source>
        <dbReference type="EMBL" id="SDB19657.1"/>
    </source>
</evidence>
<evidence type="ECO:0000313" key="4">
    <source>
        <dbReference type="Proteomes" id="UP000199228"/>
    </source>
</evidence>
<organism evidence="3 4">
    <name type="scientific">Eubacterium oxidoreducens</name>
    <dbReference type="NCBI Taxonomy" id="1732"/>
    <lineage>
        <taxon>Bacteria</taxon>
        <taxon>Bacillati</taxon>
        <taxon>Bacillota</taxon>
        <taxon>Clostridia</taxon>
        <taxon>Eubacteriales</taxon>
        <taxon>Eubacteriaceae</taxon>
        <taxon>Eubacterium</taxon>
    </lineage>
</organism>
<dbReference type="AlphaFoldDB" id="A0A1G6BG99"/>